<feature type="non-terminal residue" evidence="1">
    <location>
        <position position="100"/>
    </location>
</feature>
<keyword evidence="2" id="KW-1185">Reference proteome</keyword>
<accession>A0A6A6ZJD3</accession>
<evidence type="ECO:0000313" key="1">
    <source>
        <dbReference type="EMBL" id="KAF2821096.1"/>
    </source>
</evidence>
<sequence>LTITYASPLTTPNLNAATDALLARDNNCYLNSDALKNDPQGCDSTPFSGSRKKDVTGASRFGVSCTAKGKSFRVSGYTKWDYVPGWNCWIWAGWTQEGCE</sequence>
<dbReference type="OrthoDB" id="3477104at2759"/>
<proteinExistence type="predicted"/>
<protein>
    <submittedName>
        <fullName evidence="1">Uncharacterized protein</fullName>
    </submittedName>
</protein>
<dbReference type="EMBL" id="MU006238">
    <property type="protein sequence ID" value="KAF2821096.1"/>
    <property type="molecule type" value="Genomic_DNA"/>
</dbReference>
<gene>
    <name evidence="1" type="ORF">CC86DRAFT_245614</name>
</gene>
<dbReference type="AlphaFoldDB" id="A0A6A6ZJD3"/>
<evidence type="ECO:0000313" key="2">
    <source>
        <dbReference type="Proteomes" id="UP000799424"/>
    </source>
</evidence>
<feature type="non-terminal residue" evidence="1">
    <location>
        <position position="1"/>
    </location>
</feature>
<dbReference type="Proteomes" id="UP000799424">
    <property type="component" value="Unassembled WGS sequence"/>
</dbReference>
<name>A0A6A6ZJD3_9PLEO</name>
<organism evidence="1 2">
    <name type="scientific">Ophiobolus disseminans</name>
    <dbReference type="NCBI Taxonomy" id="1469910"/>
    <lineage>
        <taxon>Eukaryota</taxon>
        <taxon>Fungi</taxon>
        <taxon>Dikarya</taxon>
        <taxon>Ascomycota</taxon>
        <taxon>Pezizomycotina</taxon>
        <taxon>Dothideomycetes</taxon>
        <taxon>Pleosporomycetidae</taxon>
        <taxon>Pleosporales</taxon>
        <taxon>Pleosporineae</taxon>
        <taxon>Phaeosphaeriaceae</taxon>
        <taxon>Ophiobolus</taxon>
    </lineage>
</organism>
<reference evidence="1" key="1">
    <citation type="journal article" date="2020" name="Stud. Mycol.">
        <title>101 Dothideomycetes genomes: a test case for predicting lifestyles and emergence of pathogens.</title>
        <authorList>
            <person name="Haridas S."/>
            <person name="Albert R."/>
            <person name="Binder M."/>
            <person name="Bloem J."/>
            <person name="Labutti K."/>
            <person name="Salamov A."/>
            <person name="Andreopoulos B."/>
            <person name="Baker S."/>
            <person name="Barry K."/>
            <person name="Bills G."/>
            <person name="Bluhm B."/>
            <person name="Cannon C."/>
            <person name="Castanera R."/>
            <person name="Culley D."/>
            <person name="Daum C."/>
            <person name="Ezra D."/>
            <person name="Gonzalez J."/>
            <person name="Henrissat B."/>
            <person name="Kuo A."/>
            <person name="Liang C."/>
            <person name="Lipzen A."/>
            <person name="Lutzoni F."/>
            <person name="Magnuson J."/>
            <person name="Mondo S."/>
            <person name="Nolan M."/>
            <person name="Ohm R."/>
            <person name="Pangilinan J."/>
            <person name="Park H.-J."/>
            <person name="Ramirez L."/>
            <person name="Alfaro M."/>
            <person name="Sun H."/>
            <person name="Tritt A."/>
            <person name="Yoshinaga Y."/>
            <person name="Zwiers L.-H."/>
            <person name="Turgeon B."/>
            <person name="Goodwin S."/>
            <person name="Spatafora J."/>
            <person name="Crous P."/>
            <person name="Grigoriev I."/>
        </authorList>
    </citation>
    <scope>NUCLEOTIDE SEQUENCE</scope>
    <source>
        <strain evidence="1">CBS 113818</strain>
    </source>
</reference>